<organism evidence="3 4">
    <name type="scientific">Phyllosticta capitalensis</name>
    <dbReference type="NCBI Taxonomy" id="121624"/>
    <lineage>
        <taxon>Eukaryota</taxon>
        <taxon>Fungi</taxon>
        <taxon>Dikarya</taxon>
        <taxon>Ascomycota</taxon>
        <taxon>Pezizomycotina</taxon>
        <taxon>Dothideomycetes</taxon>
        <taxon>Dothideomycetes incertae sedis</taxon>
        <taxon>Botryosphaeriales</taxon>
        <taxon>Phyllostictaceae</taxon>
        <taxon>Phyllosticta</taxon>
    </lineage>
</organism>
<feature type="domain" description="Helicase C-terminal" evidence="2">
    <location>
        <begin position="8"/>
        <end position="58"/>
    </location>
</feature>
<dbReference type="PANTHER" id="PTHR47958">
    <property type="entry name" value="ATP-DEPENDENT RNA HELICASE DBP3"/>
    <property type="match status" value="1"/>
</dbReference>
<accession>A0ABR1Y904</accession>
<evidence type="ECO:0000313" key="3">
    <source>
        <dbReference type="EMBL" id="KAK8222631.1"/>
    </source>
</evidence>
<dbReference type="Proteomes" id="UP001492380">
    <property type="component" value="Unassembled WGS sequence"/>
</dbReference>
<sequence length="90" mass="9643">MSLVDWSEEAIPSFRNGTSPIFVAIGVMARGLDVNNIAHVINYDMMEVEAWNHHLLRQLDGGRRLAAPDGGEDGRARRPGAGLADGVGSS</sequence>
<feature type="region of interest" description="Disordered" evidence="1">
    <location>
        <begin position="66"/>
        <end position="90"/>
    </location>
</feature>
<dbReference type="SUPFAM" id="SSF52540">
    <property type="entry name" value="P-loop containing nucleoside triphosphate hydrolases"/>
    <property type="match status" value="1"/>
</dbReference>
<gene>
    <name evidence="3" type="ORF">HDK90DRAFT_538091</name>
</gene>
<name>A0ABR1Y904_9PEZI</name>
<reference evidence="3 4" key="1">
    <citation type="submission" date="2024-04" db="EMBL/GenBank/DDBJ databases">
        <title>Phyllosticta paracitricarpa is synonymous to the EU quarantine fungus P. citricarpa based on phylogenomic analyses.</title>
        <authorList>
            <consortium name="Lawrence Berkeley National Laboratory"/>
            <person name="Van Ingen-Buijs V.A."/>
            <person name="Van Westerhoven A.C."/>
            <person name="Haridas S."/>
            <person name="Skiadas P."/>
            <person name="Martin F."/>
            <person name="Groenewald J.Z."/>
            <person name="Crous P.W."/>
            <person name="Seidl M.F."/>
        </authorList>
    </citation>
    <scope>NUCLEOTIDE SEQUENCE [LARGE SCALE GENOMIC DNA]</scope>
    <source>
        <strain evidence="3 4">CBS 123374</strain>
    </source>
</reference>
<protein>
    <recommendedName>
        <fullName evidence="2">Helicase C-terminal domain-containing protein</fullName>
    </recommendedName>
</protein>
<proteinExistence type="predicted"/>
<dbReference type="EMBL" id="JBBWRZ010000015">
    <property type="protein sequence ID" value="KAK8222631.1"/>
    <property type="molecule type" value="Genomic_DNA"/>
</dbReference>
<dbReference type="Gene3D" id="3.40.50.300">
    <property type="entry name" value="P-loop containing nucleotide triphosphate hydrolases"/>
    <property type="match status" value="1"/>
</dbReference>
<comment type="caution">
    <text evidence="3">The sequence shown here is derived from an EMBL/GenBank/DDBJ whole genome shotgun (WGS) entry which is preliminary data.</text>
</comment>
<keyword evidence="4" id="KW-1185">Reference proteome</keyword>
<evidence type="ECO:0000259" key="2">
    <source>
        <dbReference type="Pfam" id="PF00271"/>
    </source>
</evidence>
<evidence type="ECO:0000313" key="4">
    <source>
        <dbReference type="Proteomes" id="UP001492380"/>
    </source>
</evidence>
<dbReference type="InterPro" id="IPR027417">
    <property type="entry name" value="P-loop_NTPase"/>
</dbReference>
<dbReference type="Pfam" id="PF00271">
    <property type="entry name" value="Helicase_C"/>
    <property type="match status" value="1"/>
</dbReference>
<evidence type="ECO:0000256" key="1">
    <source>
        <dbReference type="SAM" id="MobiDB-lite"/>
    </source>
</evidence>
<dbReference type="InterPro" id="IPR001650">
    <property type="entry name" value="Helicase_C-like"/>
</dbReference>